<evidence type="ECO:0000313" key="2">
    <source>
        <dbReference type="EMBL" id="MBE6059357.1"/>
    </source>
</evidence>
<dbReference type="InterPro" id="IPR036866">
    <property type="entry name" value="RibonucZ/Hydroxyglut_hydro"/>
</dbReference>
<dbReference type="PANTHER" id="PTHR30619:SF1">
    <property type="entry name" value="RECOMBINATION PROTEIN 2"/>
    <property type="match status" value="1"/>
</dbReference>
<organism evidence="2 3">
    <name type="scientific">Clostridium sulfidigenes</name>
    <dbReference type="NCBI Taxonomy" id="318464"/>
    <lineage>
        <taxon>Bacteria</taxon>
        <taxon>Bacillati</taxon>
        <taxon>Bacillota</taxon>
        <taxon>Clostridia</taxon>
        <taxon>Eubacteriales</taxon>
        <taxon>Clostridiaceae</taxon>
        <taxon>Clostridium</taxon>
    </lineage>
</organism>
<dbReference type="SUPFAM" id="SSF56281">
    <property type="entry name" value="Metallo-hydrolase/oxidoreductase"/>
    <property type="match status" value="1"/>
</dbReference>
<dbReference type="InterPro" id="IPR001279">
    <property type="entry name" value="Metallo-B-lactamas"/>
</dbReference>
<dbReference type="Pfam" id="PF00753">
    <property type="entry name" value="Lactamase_B"/>
    <property type="match status" value="1"/>
</dbReference>
<evidence type="ECO:0000313" key="3">
    <source>
        <dbReference type="Proteomes" id="UP000768462"/>
    </source>
</evidence>
<feature type="domain" description="Metallo-beta-lactamase" evidence="1">
    <location>
        <begin position="10"/>
        <end position="77"/>
    </location>
</feature>
<dbReference type="PANTHER" id="PTHR30619">
    <property type="entry name" value="DNA INTERNALIZATION/COMPETENCE PROTEIN COMEC/REC2"/>
    <property type="match status" value="1"/>
</dbReference>
<protein>
    <submittedName>
        <fullName evidence="2">MBL fold metallo-hydrolase</fullName>
    </submittedName>
</protein>
<dbReference type="AlphaFoldDB" id="A0A927W2M7"/>
<sequence length="406" mass="46774">MIIEMFPAENGDAFLIRFDNKKNILVDMGYIDTYKNYIKDRLLKIRNENQCIDLLIITHIDEDHIEGAIEFFKENGNANNPNIIGVKEVWHNSYRHLQFNKEKVCNVTNFESTQLEEIKLSNSGVSSKGINETSQVSVRQGSTLAGYLYGLGYINNKWNSSFKGAAVSLENKNEIEIDDIKIYLLSPDTNKLKNLSSLWMEKLRKIDADFSISDEEIFDDAYEIYIKKIKPIIDIDEDKNISYDLTDFETFIKNDIKQGRKDASKSNGASIAFVLEYKDKKILFLGDSHEDIIMEGLKRYKENGKTLKFDVVKVSHHGSKKNNFKWIEDIVADNYLISTNGEKHNHPSREVIVKILKANERKKTLYFSYPVDIVNDIGKDTLKEKYNYSLVVGNIDSSLQIEVSDR</sequence>
<evidence type="ECO:0000259" key="1">
    <source>
        <dbReference type="Pfam" id="PF00753"/>
    </source>
</evidence>
<dbReference type="InterPro" id="IPR052159">
    <property type="entry name" value="Competence_DNA_uptake"/>
</dbReference>
<gene>
    <name evidence="2" type="ORF">E7215_04180</name>
</gene>
<dbReference type="Gene3D" id="3.60.15.10">
    <property type="entry name" value="Ribonuclease Z/Hydroxyacylglutathione hydrolase-like"/>
    <property type="match status" value="1"/>
</dbReference>
<dbReference type="Proteomes" id="UP000768462">
    <property type="component" value="Unassembled WGS sequence"/>
</dbReference>
<reference evidence="2" key="1">
    <citation type="submission" date="2019-04" db="EMBL/GenBank/DDBJ databases">
        <title>Evolution of Biomass-Degrading Anaerobic Consortia Revealed by Metagenomics.</title>
        <authorList>
            <person name="Peng X."/>
        </authorList>
    </citation>
    <scope>NUCLEOTIDE SEQUENCE</scope>
    <source>
        <strain evidence="2">SIG254</strain>
    </source>
</reference>
<comment type="caution">
    <text evidence="2">The sequence shown here is derived from an EMBL/GenBank/DDBJ whole genome shotgun (WGS) entry which is preliminary data.</text>
</comment>
<dbReference type="EMBL" id="SVCM01000046">
    <property type="protein sequence ID" value="MBE6059357.1"/>
    <property type="molecule type" value="Genomic_DNA"/>
</dbReference>
<name>A0A927W2M7_9CLOT</name>
<proteinExistence type="predicted"/>
<accession>A0A927W2M7</accession>